<dbReference type="GO" id="GO:0000266">
    <property type="term" value="P:mitochondrial fission"/>
    <property type="evidence" value="ECO:0007669"/>
    <property type="project" value="TreeGrafter"/>
</dbReference>
<dbReference type="AlphaFoldDB" id="A0A814ADB7"/>
<dbReference type="Gene3D" id="1.20.120.1240">
    <property type="entry name" value="Dynamin, middle domain"/>
    <property type="match status" value="1"/>
</dbReference>
<proteinExistence type="predicted"/>
<evidence type="ECO:0000259" key="2">
    <source>
        <dbReference type="PROSITE" id="PS51388"/>
    </source>
</evidence>
<organism evidence="3 4">
    <name type="scientific">Brachionus calyciflorus</name>
    <dbReference type="NCBI Taxonomy" id="104777"/>
    <lineage>
        <taxon>Eukaryota</taxon>
        <taxon>Metazoa</taxon>
        <taxon>Spiralia</taxon>
        <taxon>Gnathifera</taxon>
        <taxon>Rotifera</taxon>
        <taxon>Eurotatoria</taxon>
        <taxon>Monogononta</taxon>
        <taxon>Pseudotrocha</taxon>
        <taxon>Ploima</taxon>
        <taxon>Brachionidae</taxon>
        <taxon>Brachionus</taxon>
    </lineage>
</organism>
<evidence type="ECO:0000256" key="1">
    <source>
        <dbReference type="SAM" id="MobiDB-lite"/>
    </source>
</evidence>
<dbReference type="GO" id="GO:0006897">
    <property type="term" value="P:endocytosis"/>
    <property type="evidence" value="ECO:0007669"/>
    <property type="project" value="TreeGrafter"/>
</dbReference>
<dbReference type="GO" id="GO:0016559">
    <property type="term" value="P:peroxisome fission"/>
    <property type="evidence" value="ECO:0007669"/>
    <property type="project" value="TreeGrafter"/>
</dbReference>
<evidence type="ECO:0000313" key="3">
    <source>
        <dbReference type="EMBL" id="CAF0911454.1"/>
    </source>
</evidence>
<dbReference type="GO" id="GO:0005739">
    <property type="term" value="C:mitochondrion"/>
    <property type="evidence" value="ECO:0007669"/>
    <property type="project" value="TreeGrafter"/>
</dbReference>
<dbReference type="SMART" id="SM00302">
    <property type="entry name" value="GED"/>
    <property type="match status" value="1"/>
</dbReference>
<dbReference type="Proteomes" id="UP000663879">
    <property type="component" value="Unassembled WGS sequence"/>
</dbReference>
<dbReference type="PROSITE" id="PS51388">
    <property type="entry name" value="GED"/>
    <property type="match status" value="1"/>
</dbReference>
<dbReference type="PANTHER" id="PTHR11566">
    <property type="entry name" value="DYNAMIN"/>
    <property type="match status" value="1"/>
</dbReference>
<feature type="region of interest" description="Disordered" evidence="1">
    <location>
        <begin position="117"/>
        <end position="189"/>
    </location>
</feature>
<protein>
    <recommendedName>
        <fullName evidence="2">GED domain-containing protein</fullName>
    </recommendedName>
</protein>
<dbReference type="OrthoDB" id="5061070at2759"/>
<dbReference type="GO" id="GO:0048312">
    <property type="term" value="P:intracellular distribution of mitochondria"/>
    <property type="evidence" value="ECO:0007669"/>
    <property type="project" value="TreeGrafter"/>
</dbReference>
<dbReference type="InterPro" id="IPR003130">
    <property type="entry name" value="GED"/>
</dbReference>
<dbReference type="GO" id="GO:0008017">
    <property type="term" value="F:microtubule binding"/>
    <property type="evidence" value="ECO:0007669"/>
    <property type="project" value="TreeGrafter"/>
</dbReference>
<feature type="compositionally biased region" description="Polar residues" evidence="1">
    <location>
        <begin position="124"/>
        <end position="134"/>
    </location>
</feature>
<feature type="compositionally biased region" description="Polar residues" evidence="1">
    <location>
        <begin position="160"/>
        <end position="189"/>
    </location>
</feature>
<dbReference type="InterPro" id="IPR022812">
    <property type="entry name" value="Dynamin"/>
</dbReference>
<dbReference type="InterPro" id="IPR000375">
    <property type="entry name" value="Dynamin_stalk"/>
</dbReference>
<feature type="compositionally biased region" description="Low complexity" evidence="1">
    <location>
        <begin position="136"/>
        <end position="159"/>
    </location>
</feature>
<dbReference type="EMBL" id="CAJNOC010002083">
    <property type="protein sequence ID" value="CAF0911454.1"/>
    <property type="molecule type" value="Genomic_DNA"/>
</dbReference>
<reference evidence="3" key="1">
    <citation type="submission" date="2021-02" db="EMBL/GenBank/DDBJ databases">
        <authorList>
            <person name="Nowell W R."/>
        </authorList>
    </citation>
    <scope>NUCLEOTIDE SEQUENCE</scope>
    <source>
        <strain evidence="3">Ploen Becks lab</strain>
    </source>
</reference>
<accession>A0A814ADB7</accession>
<comment type="caution">
    <text evidence="3">The sequence shown here is derived from an EMBL/GenBank/DDBJ whole genome shotgun (WGS) entry which is preliminary data.</text>
</comment>
<dbReference type="Pfam" id="PF02212">
    <property type="entry name" value="GED"/>
    <property type="match status" value="1"/>
</dbReference>
<dbReference type="GO" id="GO:0005525">
    <property type="term" value="F:GTP binding"/>
    <property type="evidence" value="ECO:0007669"/>
    <property type="project" value="InterPro"/>
</dbReference>
<dbReference type="PANTHER" id="PTHR11566:SF21">
    <property type="entry name" value="DYNAMIN RELATED PROTEIN 1, ISOFORM A"/>
    <property type="match status" value="1"/>
</dbReference>
<dbReference type="InterPro" id="IPR020850">
    <property type="entry name" value="GED_dom"/>
</dbReference>
<keyword evidence="4" id="KW-1185">Reference proteome</keyword>
<feature type="domain" description="GED" evidence="2">
    <location>
        <begin position="213"/>
        <end position="303"/>
    </location>
</feature>
<dbReference type="Pfam" id="PF01031">
    <property type="entry name" value="Dynamin_M"/>
    <property type="match status" value="1"/>
</dbReference>
<gene>
    <name evidence="3" type="ORF">OXX778_LOCUS11925</name>
</gene>
<dbReference type="GO" id="GO:0003924">
    <property type="term" value="F:GTPase activity"/>
    <property type="evidence" value="ECO:0007669"/>
    <property type="project" value="InterPro"/>
</dbReference>
<name>A0A814ADB7_9BILA</name>
<dbReference type="GO" id="GO:0005874">
    <property type="term" value="C:microtubule"/>
    <property type="evidence" value="ECO:0007669"/>
    <property type="project" value="TreeGrafter"/>
</dbReference>
<dbReference type="GO" id="GO:0016020">
    <property type="term" value="C:membrane"/>
    <property type="evidence" value="ECO:0007669"/>
    <property type="project" value="TreeGrafter"/>
</dbReference>
<sequence>MYGPRPSLFVPEVSFELLVKRQIRRLEEPSLRCVELVHEELQRIIQQCGAEQELLRFPKLHEKIVDVVTALLRRRLPITNKMVENLVHIELAYINTKHPDFTEANLIQKALTSGEFERNFEKPPSQNSSNTGILKNNMNNSSLNMNGPNSNSSNTLTSSKPTQSTSVNFGSMSNLANPQNYESPSQSNGFNLLSESHLAPAARKLTSREQRDCEVIERLIKSYFLIIRKNIQDSIPKAIMHFLVNDVKDNLQSELVASLYKTSQDDVLEESPHIAARRREATEMLDALQKASLIISEIRETSLW</sequence>
<evidence type="ECO:0000313" key="4">
    <source>
        <dbReference type="Proteomes" id="UP000663879"/>
    </source>
</evidence>